<proteinExistence type="predicted"/>
<dbReference type="Pfam" id="PF14123">
    <property type="entry name" value="DUF4290"/>
    <property type="match status" value="1"/>
</dbReference>
<feature type="region of interest" description="Disordered" evidence="1">
    <location>
        <begin position="181"/>
        <end position="201"/>
    </location>
</feature>
<gene>
    <name evidence="2" type="ORF">C7377_1617</name>
</gene>
<dbReference type="RefSeq" id="WP_116496837.1">
    <property type="nucleotide sequence ID" value="NZ_QENZ01000005.1"/>
</dbReference>
<dbReference type="OrthoDB" id="1466969at2"/>
<evidence type="ECO:0000256" key="1">
    <source>
        <dbReference type="SAM" id="MobiDB-lite"/>
    </source>
</evidence>
<feature type="compositionally biased region" description="Basic residues" evidence="1">
    <location>
        <begin position="192"/>
        <end position="201"/>
    </location>
</feature>
<dbReference type="AlphaFoldDB" id="A0A7L4UNC6"/>
<reference evidence="2 3" key="1">
    <citation type="submission" date="2018-05" db="EMBL/GenBank/DDBJ databases">
        <title>Genomic Encyclopedia of Type Strains, Phase IV (KMG-IV): sequencing the most valuable type-strain genomes for metagenomic binning, comparative biology and taxonomic classification.</title>
        <authorList>
            <person name="Goeker M."/>
        </authorList>
    </citation>
    <scope>NUCLEOTIDE SEQUENCE [LARGE SCALE GENOMIC DNA]</scope>
    <source>
        <strain evidence="2 3">DSM 28579</strain>
    </source>
</reference>
<accession>A0A7L4UNC6</accession>
<organism evidence="2 3">
    <name type="scientific">Balneicella halophila</name>
    <dbReference type="NCBI Taxonomy" id="1537566"/>
    <lineage>
        <taxon>Bacteria</taxon>
        <taxon>Pseudomonadati</taxon>
        <taxon>Bacteroidota</taxon>
        <taxon>Bacteroidia</taxon>
        <taxon>Bacteroidales</taxon>
        <taxon>Balneicellaceae</taxon>
        <taxon>Balneicella</taxon>
    </lineage>
</organism>
<evidence type="ECO:0000313" key="3">
    <source>
        <dbReference type="Proteomes" id="UP000251835"/>
    </source>
</evidence>
<evidence type="ECO:0000313" key="2">
    <source>
        <dbReference type="EMBL" id="PVX49975.1"/>
    </source>
</evidence>
<name>A0A7L4UNC6_BALHA</name>
<protein>
    <submittedName>
        <fullName evidence="2">Uncharacterized protein DUF4290</fullName>
    </submittedName>
</protein>
<dbReference type="Proteomes" id="UP000251835">
    <property type="component" value="Unassembled WGS sequence"/>
</dbReference>
<comment type="caution">
    <text evidence="2">The sequence shown here is derived from an EMBL/GenBank/DDBJ whole genome shotgun (WGS) entry which is preliminary data.</text>
</comment>
<sequence>MTTTYNSKKKPLIFPEYGRHIQKMVDFAVTIEDDEKRKETAYAIVNIMGRMHPNLKDVDDFNHKLWDHLIIMSDYQLNVESPYGNPTPSDTIITPRHIEYKDSDIRYKQYGRILFKMIEEEKNCKTEEEKQALALIVANHIKKSLSIWNSDNVSDELVLEAMEKLSNSRLTLPKDTELVEIRSANSNSSNNSRRKGRKKGR</sequence>
<keyword evidence="3" id="KW-1185">Reference proteome</keyword>
<dbReference type="EMBL" id="QENZ01000005">
    <property type="protein sequence ID" value="PVX49975.1"/>
    <property type="molecule type" value="Genomic_DNA"/>
</dbReference>
<dbReference type="InterPro" id="IPR025632">
    <property type="entry name" value="DUF4290"/>
</dbReference>